<organism evidence="4 5">
    <name type="scientific">Jutongia hominis</name>
    <dbReference type="NCBI Taxonomy" id="2763664"/>
    <lineage>
        <taxon>Bacteria</taxon>
        <taxon>Bacillati</taxon>
        <taxon>Bacillota</taxon>
        <taxon>Clostridia</taxon>
        <taxon>Lachnospirales</taxon>
        <taxon>Lachnospiraceae</taxon>
        <taxon>Jutongia</taxon>
    </lineage>
</organism>
<feature type="coiled-coil region" evidence="1">
    <location>
        <begin position="445"/>
        <end position="514"/>
    </location>
</feature>
<evidence type="ECO:0000256" key="1">
    <source>
        <dbReference type="SAM" id="Coils"/>
    </source>
</evidence>
<evidence type="ECO:0000256" key="2">
    <source>
        <dbReference type="SAM" id="MobiDB-lite"/>
    </source>
</evidence>
<reference evidence="4 5" key="1">
    <citation type="submission" date="2020-08" db="EMBL/GenBank/DDBJ databases">
        <title>Genome public.</title>
        <authorList>
            <person name="Liu C."/>
            <person name="Sun Q."/>
        </authorList>
    </citation>
    <scope>NUCLEOTIDE SEQUENCE [LARGE SCALE GENOMIC DNA]</scope>
    <source>
        <strain evidence="4 5">BX3</strain>
    </source>
</reference>
<evidence type="ECO:0000313" key="4">
    <source>
        <dbReference type="EMBL" id="MBC8556289.1"/>
    </source>
</evidence>
<feature type="transmembrane region" description="Helical" evidence="3">
    <location>
        <begin position="655"/>
        <end position="679"/>
    </location>
</feature>
<gene>
    <name evidence="4" type="ORF">H8700_00935</name>
</gene>
<dbReference type="Gene3D" id="3.30.2090.10">
    <property type="entry name" value="Multidrug efflux transporter AcrB TolC docking domain, DN and DC subdomains"/>
    <property type="match status" value="3"/>
</dbReference>
<dbReference type="SUPFAM" id="SSF82714">
    <property type="entry name" value="Multidrug efflux transporter AcrB TolC docking domain, DN and DC subdomains"/>
    <property type="match status" value="1"/>
</dbReference>
<feature type="region of interest" description="Disordered" evidence="2">
    <location>
        <begin position="219"/>
        <end position="240"/>
    </location>
</feature>
<dbReference type="Gene3D" id="3.30.70.1430">
    <property type="entry name" value="Multidrug efflux transporter AcrB pore domain"/>
    <property type="match status" value="2"/>
</dbReference>
<feature type="transmembrane region" description="Helical" evidence="3">
    <location>
        <begin position="1209"/>
        <end position="1229"/>
    </location>
</feature>
<dbReference type="SUPFAM" id="SSF82866">
    <property type="entry name" value="Multidrug efflux transporter AcrB transmembrane domain"/>
    <property type="match status" value="2"/>
</dbReference>
<feature type="transmembrane region" description="Helical" evidence="3">
    <location>
        <begin position="1281"/>
        <end position="1300"/>
    </location>
</feature>
<dbReference type="EMBL" id="JACRSW010000001">
    <property type="protein sequence ID" value="MBC8556289.1"/>
    <property type="molecule type" value="Genomic_DNA"/>
</dbReference>
<keyword evidence="1" id="KW-0175">Coiled coil</keyword>
<feature type="transmembrane region" description="Helical" evidence="3">
    <location>
        <begin position="686"/>
        <end position="706"/>
    </location>
</feature>
<feature type="transmembrane region" description="Helical" evidence="3">
    <location>
        <begin position="757"/>
        <end position="777"/>
    </location>
</feature>
<dbReference type="Gene3D" id="1.20.1640.10">
    <property type="entry name" value="Multidrug efflux transporter AcrB transmembrane domain"/>
    <property type="match status" value="3"/>
</dbReference>
<keyword evidence="5" id="KW-1185">Reference proteome</keyword>
<evidence type="ECO:0000256" key="3">
    <source>
        <dbReference type="SAM" id="Phobius"/>
    </source>
</evidence>
<dbReference type="PANTHER" id="PTHR32063:SF0">
    <property type="entry name" value="SWARMING MOTILITY PROTEIN SWRC"/>
    <property type="match status" value="1"/>
</dbReference>
<dbReference type="SUPFAM" id="SSF82693">
    <property type="entry name" value="Multidrug efflux transporter AcrB pore domain, PN1, PN2, PC1 and PC2 subdomains"/>
    <property type="match status" value="2"/>
</dbReference>
<comment type="caution">
    <text evidence="4">The sequence shown here is derived from an EMBL/GenBank/DDBJ whole genome shotgun (WGS) entry which is preliminary data.</text>
</comment>
<dbReference type="InterPro" id="IPR001036">
    <property type="entry name" value="Acrflvin-R"/>
</dbReference>
<name>A0ABR7MR74_9FIRM</name>
<feature type="transmembrane region" description="Helical" evidence="3">
    <location>
        <begin position="1312"/>
        <end position="1335"/>
    </location>
</feature>
<dbReference type="Gene3D" id="3.30.70.1320">
    <property type="entry name" value="Multidrug efflux transporter AcrB pore domain like"/>
    <property type="match status" value="2"/>
</dbReference>
<dbReference type="Gene3D" id="3.30.70.1440">
    <property type="entry name" value="Multidrug efflux transporter AcrB pore domain"/>
    <property type="match status" value="1"/>
</dbReference>
<feature type="transmembrane region" description="Helical" evidence="3">
    <location>
        <begin position="1235"/>
        <end position="1260"/>
    </location>
</feature>
<feature type="transmembrane region" description="Helical" evidence="3">
    <location>
        <begin position="712"/>
        <end position="737"/>
    </location>
</feature>
<dbReference type="PANTHER" id="PTHR32063">
    <property type="match status" value="1"/>
</dbReference>
<keyword evidence="3" id="KW-1133">Transmembrane helix</keyword>
<dbReference type="Proteomes" id="UP000637513">
    <property type="component" value="Unassembled WGS sequence"/>
</dbReference>
<keyword evidence="3" id="KW-0472">Membrane</keyword>
<dbReference type="InterPro" id="IPR027463">
    <property type="entry name" value="AcrB_DN_DC_subdom"/>
</dbReference>
<dbReference type="RefSeq" id="WP_249302321.1">
    <property type="nucleotide sequence ID" value="NZ_JACRSW010000001.1"/>
</dbReference>
<keyword evidence="3" id="KW-0812">Transmembrane</keyword>
<evidence type="ECO:0000313" key="5">
    <source>
        <dbReference type="Proteomes" id="UP000637513"/>
    </source>
</evidence>
<proteinExistence type="predicted"/>
<dbReference type="Pfam" id="PF00873">
    <property type="entry name" value="ACR_tran"/>
    <property type="match status" value="2"/>
</dbReference>
<feature type="transmembrane region" description="Helical" evidence="3">
    <location>
        <begin position="1183"/>
        <end position="1202"/>
    </location>
</feature>
<sequence length="1362" mass="149173">MSRFSVKKPFVVLVGVVMLLVLGFVSFTKMTTDFMPNMNMPYMIVITTYPGASPEKVESEVSEAVENSVGTVNGVKKVTSTSSENSSIVSLQFEDDTDMDAAMVKVSSAVNQVELPENAGKPMIMQISMDMMATMMTSVDYKGKSGAELSRFIDEKIIPELERQDGVASVGTSGMVTESVEVRLDQDKIDDVNEKVLEKTNKSLAKAKKKLDDAQKKLDDGKAKLEEQKSQLESKQDKTSGELAKYSKLMNQAIATKQAQSSELTSLKANQSALQMEKKAYTKNKVVSSYQAISQGIRTVRDSFAEDGAAYKAIYDSAYQQTLAAIVQSQAASLGITDTVTAANVNTYVAKLGTQASALTAQAEKQAEKTAKEQAKKQLNALPKDVKDAIDNASKLKAYQALLKEQGQEKAAKQLTKKNLKSLYDIVEVRIPQIDTALGNLKTEITVAKKVLKQVEKSIKSAEDKYEEVEQGKISAAAAFGTANAQINSAQSSLASSEKELASGKESYEKSKKEALKKANLDQLLTMEKLAGILKAENFSMPAGYISEDGTQYLIKVGDEYSSMDAMKDTVLCKLDGIGDIRLKDVAKVTKIDDSSDSYGRVNGNDAILLNVSKASTAGTSTVSKECNAKMKELEKKYSGLRFTNLMDQGEYIDLIIHSVLSNLLWGALLAIIVLIIFLRDLRPTAVVAFSIPLSVLFAIILMYFTNITLNVISLSGLALGVGMLVDNSIVVIENIYRLRNKGVSAARAAVMGANQVAGAIFSSTLTTVCVFLPIVFTEGLTRQLMMDMCLTIVYSLGASLIVALTLVPSMGATLLKDTKSKEHKWFDAMIVGYERVLRFFLRFKIVPIAAALALLVFAVWQVTRMGIVFMPEMGSEQMSATLKMDTEATQDEDYALADKISTQMQKIKGVKTVGVMKGSTSGAMSSANSDKTYSFMILLDEKYANSNKKIASKMESVFKKNKCKDYSVSDSNMDMSSLMGSGLQVNIYGKDSDKLIKISEDVMKMAKEVKGFEKPSNGQEAGDKEVVVKVDKDKAMRLGLTVAQVYSELADKLKTEKDSTTLTVGSDSYNVKIVDDREELNTSNIMDYEFETTTTDANGKTKTKKHKLKEFASFKETKGVASIDRENLVNYVQVTADTKDGYNTTLLSRQLQKKLDKYNIPDGYEVKIQGESETNTEMVSNMLLMIGLAFVMIYLVMVAQFQGLLSPFIVLFTIPLAFTGGLLGLLITGEQLSVMALMGFLVLEGVVVNNGIVFVDYVNKLRLNGWEKKEALIETGKTRMRPIMMTALTTILAMSTLAFSKDSTAGMSRGMAIVTIGGLLYATLMTLFIVPVFYDILYRRKLKKVDLGDEESLTMSDDELY</sequence>
<feature type="transmembrane region" description="Helical" evidence="3">
    <location>
        <begin position="837"/>
        <end position="861"/>
    </location>
</feature>
<accession>A0ABR7MR74</accession>
<protein>
    <submittedName>
        <fullName evidence="4">Efflux RND transporter permease subunit</fullName>
    </submittedName>
</protein>
<feature type="transmembrane region" description="Helical" evidence="3">
    <location>
        <begin position="797"/>
        <end position="816"/>
    </location>
</feature>